<feature type="domain" description="Carboxymuconolactone decarboxylase-like" evidence="1">
    <location>
        <begin position="163"/>
        <end position="246"/>
    </location>
</feature>
<dbReference type="CDD" id="cd02233">
    <property type="entry name" value="cupin_HNL-like"/>
    <property type="match status" value="1"/>
</dbReference>
<sequence>MKNIAATVAISALAATAADAEERRNPRVAPPAVYEVAPGLGHFTDDVLFGEVWPGATLAPRDRSLVTVATLVSTGKVAQIGSHARRALDNGVTPAELGELITQLAFYSGWPNAISAVGEVKKVFDERKIGPVADSDAARLELEAAAEAARTATVEAGVAPTAPELAELTNRVLFGDLWRRPDLAPRDRSLVTMAALIAIGQPEQLPFHANRAMDNGLSRAEVAGVAAHIAFYAGWPRAMSAVPVLQRVFASREAQAPTEAPASAAPAELRIVRAAPAGEGTPGPAAYFTGEVRVSGNYRGDEPARIGGATVAFSPGARTAWHTHPLGQTLFIVSGRGWVQKEGGPVMEVRPGDVVWIPPHVRHWHGATADEAMTHFAIAEALDGSVVTWMEKVSDEAYLAGPRPADRTPG</sequence>
<evidence type="ECO:0000313" key="4">
    <source>
        <dbReference type="Proteomes" id="UP001597299"/>
    </source>
</evidence>
<dbReference type="InterPro" id="IPR014710">
    <property type="entry name" value="RmlC-like_jellyroll"/>
</dbReference>
<proteinExistence type="predicted"/>
<dbReference type="Pfam" id="PF07883">
    <property type="entry name" value="Cupin_2"/>
    <property type="match status" value="1"/>
</dbReference>
<dbReference type="Gene3D" id="1.20.1290.10">
    <property type="entry name" value="AhpD-like"/>
    <property type="match status" value="2"/>
</dbReference>
<reference evidence="4" key="1">
    <citation type="journal article" date="2019" name="Int. J. Syst. Evol. Microbiol.">
        <title>The Global Catalogue of Microorganisms (GCM) 10K type strain sequencing project: providing services to taxonomists for standard genome sequencing and annotation.</title>
        <authorList>
            <consortium name="The Broad Institute Genomics Platform"/>
            <consortium name="The Broad Institute Genome Sequencing Center for Infectious Disease"/>
            <person name="Wu L."/>
            <person name="Ma J."/>
        </authorList>
    </citation>
    <scope>NUCLEOTIDE SEQUENCE [LARGE SCALE GENOMIC DNA]</scope>
    <source>
        <strain evidence="4">CCM 7435</strain>
    </source>
</reference>
<dbReference type="PANTHER" id="PTHR33570:SF9">
    <property type="entry name" value="BLL4600 PROTEIN"/>
    <property type="match status" value="1"/>
</dbReference>
<evidence type="ECO:0000259" key="1">
    <source>
        <dbReference type="Pfam" id="PF02627"/>
    </source>
</evidence>
<dbReference type="InterPro" id="IPR052512">
    <property type="entry name" value="4CMD/NDH-1_regulator"/>
</dbReference>
<dbReference type="InterPro" id="IPR003779">
    <property type="entry name" value="CMD-like"/>
</dbReference>
<organism evidence="3 4">
    <name type="scientific">Ancylobacter oerskovii</name>
    <dbReference type="NCBI Taxonomy" id="459519"/>
    <lineage>
        <taxon>Bacteria</taxon>
        <taxon>Pseudomonadati</taxon>
        <taxon>Pseudomonadota</taxon>
        <taxon>Alphaproteobacteria</taxon>
        <taxon>Hyphomicrobiales</taxon>
        <taxon>Xanthobacteraceae</taxon>
        <taxon>Ancylobacter</taxon>
    </lineage>
</organism>
<dbReference type="PANTHER" id="PTHR33570">
    <property type="entry name" value="4-CARBOXYMUCONOLACTONE DECARBOXYLASE FAMILY PROTEIN"/>
    <property type="match status" value="1"/>
</dbReference>
<dbReference type="InterPro" id="IPR013096">
    <property type="entry name" value="Cupin_2"/>
</dbReference>
<protein>
    <submittedName>
        <fullName evidence="3">Carboxymuconolactone decarboxylase family protein</fullName>
    </submittedName>
</protein>
<keyword evidence="4" id="KW-1185">Reference proteome</keyword>
<dbReference type="EMBL" id="JBHUHD010000001">
    <property type="protein sequence ID" value="MFD2141207.1"/>
    <property type="molecule type" value="Genomic_DNA"/>
</dbReference>
<dbReference type="SUPFAM" id="SSF51182">
    <property type="entry name" value="RmlC-like cupins"/>
    <property type="match status" value="1"/>
</dbReference>
<accession>A0ABW4YZ22</accession>
<name>A0ABW4YZ22_9HYPH</name>
<dbReference type="Gene3D" id="2.60.120.10">
    <property type="entry name" value="Jelly Rolls"/>
    <property type="match status" value="1"/>
</dbReference>
<dbReference type="InterPro" id="IPR011051">
    <property type="entry name" value="RmlC_Cupin_sf"/>
</dbReference>
<feature type="domain" description="Carboxymuconolactone decarboxylase-like" evidence="1">
    <location>
        <begin position="38"/>
        <end position="120"/>
    </location>
</feature>
<feature type="domain" description="Cupin type-2" evidence="2">
    <location>
        <begin position="311"/>
        <end position="374"/>
    </location>
</feature>
<evidence type="ECO:0000313" key="3">
    <source>
        <dbReference type="EMBL" id="MFD2141207.1"/>
    </source>
</evidence>
<dbReference type="Pfam" id="PF02627">
    <property type="entry name" value="CMD"/>
    <property type="match status" value="2"/>
</dbReference>
<dbReference type="SUPFAM" id="SSF69118">
    <property type="entry name" value="AhpD-like"/>
    <property type="match status" value="1"/>
</dbReference>
<dbReference type="InterPro" id="IPR029032">
    <property type="entry name" value="AhpD-like"/>
</dbReference>
<gene>
    <name evidence="3" type="ORF">ACFSNC_12390</name>
</gene>
<dbReference type="InterPro" id="IPR047263">
    <property type="entry name" value="HNL-like_cupin"/>
</dbReference>
<dbReference type="RefSeq" id="WP_213350271.1">
    <property type="nucleotide sequence ID" value="NZ_JAHBGB010000002.1"/>
</dbReference>
<dbReference type="Proteomes" id="UP001597299">
    <property type="component" value="Unassembled WGS sequence"/>
</dbReference>
<evidence type="ECO:0000259" key="2">
    <source>
        <dbReference type="Pfam" id="PF07883"/>
    </source>
</evidence>
<comment type="caution">
    <text evidence="3">The sequence shown here is derived from an EMBL/GenBank/DDBJ whole genome shotgun (WGS) entry which is preliminary data.</text>
</comment>